<dbReference type="Gene3D" id="3.30.70.940">
    <property type="entry name" value="NusG, N-terminal domain"/>
    <property type="match status" value="1"/>
</dbReference>
<dbReference type="Pfam" id="PF00467">
    <property type="entry name" value="KOW"/>
    <property type="match status" value="1"/>
</dbReference>
<feature type="domain" description="NusG-like N-terminal" evidence="8">
    <location>
        <begin position="1"/>
        <end position="110"/>
    </location>
</feature>
<dbReference type="InterPro" id="IPR005824">
    <property type="entry name" value="KOW"/>
</dbReference>
<dbReference type="Gene3D" id="2.30.30.30">
    <property type="match status" value="1"/>
</dbReference>
<organism evidence="10">
    <name type="scientific">candidate division TA06 bacterium ADurb.Bin131</name>
    <dbReference type="NCBI Taxonomy" id="1852827"/>
    <lineage>
        <taxon>Bacteria</taxon>
        <taxon>Bacteria division TA06</taxon>
    </lineage>
</organism>
<comment type="function">
    <text evidence="5 7">Participates in transcription elongation, termination and antitermination.</text>
</comment>
<dbReference type="Proteomes" id="UP000485562">
    <property type="component" value="Unassembled WGS sequence"/>
</dbReference>
<proteinExistence type="inferred from homology"/>
<feature type="domain" description="KOW" evidence="9">
    <location>
        <begin position="122"/>
        <end position="149"/>
    </location>
</feature>
<evidence type="ECO:0000256" key="6">
    <source>
        <dbReference type="NCBIfam" id="TIGR00922"/>
    </source>
</evidence>
<evidence type="ECO:0000256" key="1">
    <source>
        <dbReference type="ARBA" id="ARBA00022472"/>
    </source>
</evidence>
<dbReference type="AlphaFoldDB" id="A0A1V6C4Q6"/>
<comment type="similarity">
    <text evidence="5 7">Belongs to the NusG family.</text>
</comment>
<dbReference type="EMBL" id="MWDQ01000150">
    <property type="protein sequence ID" value="OQB71804.1"/>
    <property type="molecule type" value="Genomic_DNA"/>
</dbReference>
<dbReference type="InterPro" id="IPR043425">
    <property type="entry name" value="NusG-like"/>
</dbReference>
<keyword evidence="2 5" id="KW-0889">Transcription antitermination</keyword>
<dbReference type="GO" id="GO:0005829">
    <property type="term" value="C:cytosol"/>
    <property type="evidence" value="ECO:0007669"/>
    <property type="project" value="TreeGrafter"/>
</dbReference>
<keyword evidence="3 5" id="KW-0805">Transcription regulation</keyword>
<dbReference type="GO" id="GO:0006353">
    <property type="term" value="P:DNA-templated transcription termination"/>
    <property type="evidence" value="ECO:0007669"/>
    <property type="project" value="UniProtKB-UniRule"/>
</dbReference>
<accession>A0A1V6C4Q6</accession>
<evidence type="ECO:0000256" key="3">
    <source>
        <dbReference type="ARBA" id="ARBA00023015"/>
    </source>
</evidence>
<evidence type="ECO:0000259" key="8">
    <source>
        <dbReference type="SMART" id="SM00738"/>
    </source>
</evidence>
<dbReference type="CDD" id="cd09891">
    <property type="entry name" value="NGN_Bact_1"/>
    <property type="match status" value="1"/>
</dbReference>
<dbReference type="GO" id="GO:0006354">
    <property type="term" value="P:DNA-templated transcription elongation"/>
    <property type="evidence" value="ECO:0007669"/>
    <property type="project" value="UniProtKB-UniRule"/>
</dbReference>
<dbReference type="GO" id="GO:0032784">
    <property type="term" value="P:regulation of DNA-templated transcription elongation"/>
    <property type="evidence" value="ECO:0007669"/>
    <property type="project" value="InterPro"/>
</dbReference>
<protein>
    <recommendedName>
        <fullName evidence="5 6">Transcription termination/antitermination protein NusG</fullName>
    </recommendedName>
</protein>
<comment type="caution">
    <text evidence="10">The sequence shown here is derived from an EMBL/GenBank/DDBJ whole genome shotgun (WGS) entry which is preliminary data.</text>
</comment>
<name>A0A1V6C4Q6_UNCT6</name>
<dbReference type="PANTHER" id="PTHR30265:SF2">
    <property type="entry name" value="TRANSCRIPTION TERMINATION_ANTITERMINATION PROTEIN NUSG"/>
    <property type="match status" value="1"/>
</dbReference>
<dbReference type="InterPro" id="IPR014722">
    <property type="entry name" value="Rib_uL2_dom2"/>
</dbReference>
<dbReference type="PANTHER" id="PTHR30265">
    <property type="entry name" value="RHO-INTERACTING TRANSCRIPTION TERMINATION FACTOR NUSG"/>
    <property type="match status" value="1"/>
</dbReference>
<dbReference type="SUPFAM" id="SSF82679">
    <property type="entry name" value="N-utilization substance G protein NusG, N-terminal domain"/>
    <property type="match status" value="1"/>
</dbReference>
<evidence type="ECO:0000256" key="7">
    <source>
        <dbReference type="RuleBase" id="RU000538"/>
    </source>
</evidence>
<dbReference type="InterPro" id="IPR008991">
    <property type="entry name" value="Translation_prot_SH3-like_sf"/>
</dbReference>
<dbReference type="InterPro" id="IPR036735">
    <property type="entry name" value="NGN_dom_sf"/>
</dbReference>
<dbReference type="GO" id="GO:0031564">
    <property type="term" value="P:transcription antitermination"/>
    <property type="evidence" value="ECO:0007669"/>
    <property type="project" value="UniProtKB-UniRule"/>
</dbReference>
<evidence type="ECO:0000313" key="10">
    <source>
        <dbReference type="EMBL" id="OQB71804.1"/>
    </source>
</evidence>
<evidence type="ECO:0000256" key="5">
    <source>
        <dbReference type="HAMAP-Rule" id="MF_00948"/>
    </source>
</evidence>
<keyword evidence="1 5" id="KW-0806">Transcription termination</keyword>
<dbReference type="SUPFAM" id="SSF50104">
    <property type="entry name" value="Translation proteins SH3-like domain"/>
    <property type="match status" value="1"/>
</dbReference>
<dbReference type="SMART" id="SM00739">
    <property type="entry name" value="KOW"/>
    <property type="match status" value="1"/>
</dbReference>
<dbReference type="HAMAP" id="MF_00948">
    <property type="entry name" value="NusG"/>
    <property type="match status" value="1"/>
</dbReference>
<dbReference type="InterPro" id="IPR006645">
    <property type="entry name" value="NGN-like_dom"/>
</dbReference>
<dbReference type="InterPro" id="IPR047050">
    <property type="entry name" value="NGN"/>
</dbReference>
<dbReference type="FunFam" id="2.30.30.30:FF:000002">
    <property type="entry name" value="Transcription termination/antitermination factor NusG"/>
    <property type="match status" value="1"/>
</dbReference>
<evidence type="ECO:0000256" key="2">
    <source>
        <dbReference type="ARBA" id="ARBA00022814"/>
    </source>
</evidence>
<sequence length="176" mass="19919">MSKWFIVHVRTGHEEKIKKLIESKLSNTGNKTVKQVIVPTEDVAETLKGEKTVKKRKFFPGYLIVETEDNVDDATWYLIKTTNGVFKVLGAGTKPAPLGAKEADNLKQTIEERKTKPVPKVEFNKGDKVEITDGPFVNFTGIVEDINNEKERLKISVSIFGRSTILELNFWQVEKV</sequence>
<evidence type="ECO:0000256" key="4">
    <source>
        <dbReference type="ARBA" id="ARBA00023163"/>
    </source>
</evidence>
<reference evidence="10" key="1">
    <citation type="submission" date="2017-02" db="EMBL/GenBank/DDBJ databases">
        <title>Delving into the versatile metabolic prowess of the omnipresent phylum Bacteroidetes.</title>
        <authorList>
            <person name="Nobu M.K."/>
            <person name="Mei R."/>
            <person name="Narihiro T."/>
            <person name="Kuroda K."/>
            <person name="Liu W.-T."/>
        </authorList>
    </citation>
    <scope>NUCLEOTIDE SEQUENCE</scope>
    <source>
        <strain evidence="10">ADurb.Bin131</strain>
    </source>
</reference>
<gene>
    <name evidence="5" type="primary">nusG</name>
    <name evidence="10" type="ORF">BWX89_01725</name>
</gene>
<keyword evidence="4 5" id="KW-0804">Transcription</keyword>
<dbReference type="CDD" id="cd06091">
    <property type="entry name" value="KOW_NusG"/>
    <property type="match status" value="1"/>
</dbReference>
<dbReference type="InterPro" id="IPR001062">
    <property type="entry name" value="Transcrpt_antiterm_NusG"/>
</dbReference>
<evidence type="ECO:0000259" key="9">
    <source>
        <dbReference type="SMART" id="SM00739"/>
    </source>
</evidence>
<dbReference type="NCBIfam" id="TIGR00922">
    <property type="entry name" value="nusG"/>
    <property type="match status" value="1"/>
</dbReference>
<dbReference type="PRINTS" id="PR00338">
    <property type="entry name" value="NUSGTNSCPFCT"/>
</dbReference>
<dbReference type="SMART" id="SM00738">
    <property type="entry name" value="NGN"/>
    <property type="match status" value="1"/>
</dbReference>
<dbReference type="Pfam" id="PF02357">
    <property type="entry name" value="NusG"/>
    <property type="match status" value="1"/>
</dbReference>